<reference evidence="3" key="1">
    <citation type="journal article" date="2010" name="PLoS Negl. Trop. Dis.">
        <title>The genome sequence of Trypanosoma brucei gambiense, causative agent of chronic human african trypanosomiasis.</title>
        <authorList>
            <person name="Jackson A.P."/>
            <person name="Sanders M."/>
            <person name="Berry A."/>
            <person name="McQuillan J."/>
            <person name="Aslett M.A."/>
            <person name="Quail M.A."/>
            <person name="Chukualim B."/>
            <person name="Capewell P."/>
            <person name="MacLeod A."/>
            <person name="Melville S.E."/>
            <person name="Gibson W."/>
            <person name="Barry J.D."/>
            <person name="Berriman M."/>
            <person name="Hertz-Fowler C."/>
        </authorList>
    </citation>
    <scope>NUCLEOTIDE SEQUENCE [LARGE SCALE GENOMIC DNA]</scope>
    <source>
        <strain evidence="3">MHOM/CI/86/DAL972</strain>
    </source>
</reference>
<dbReference type="Proteomes" id="UP000002316">
    <property type="component" value="Chromosome 6"/>
</dbReference>
<sequence>MTGPAAAAVWDAKSVRGTKKRPIRLLLFFSVFFSNLCVVKLYAYPKRLPTSLSLPRGRASLRSTKASTTSPTGSTWSDCWRKPTPTVVGVVVCIWPRSGAPEHLCVKFLHRKAATRFIKCSHPSGHNIGKGGITPV</sequence>
<name>C9ZQ61_TRYB9</name>
<keyword evidence="1" id="KW-0472">Membrane</keyword>
<proteinExistence type="predicted"/>
<organism evidence="2 3">
    <name type="scientific">Trypanosoma brucei gambiense (strain MHOM/CI/86/DAL972)</name>
    <dbReference type="NCBI Taxonomy" id="679716"/>
    <lineage>
        <taxon>Eukaryota</taxon>
        <taxon>Discoba</taxon>
        <taxon>Euglenozoa</taxon>
        <taxon>Kinetoplastea</taxon>
        <taxon>Metakinetoplastina</taxon>
        <taxon>Trypanosomatida</taxon>
        <taxon>Trypanosomatidae</taxon>
        <taxon>Trypanosoma</taxon>
    </lineage>
</organism>
<keyword evidence="1" id="KW-1133">Transmembrane helix</keyword>
<evidence type="ECO:0000313" key="2">
    <source>
        <dbReference type="EMBL" id="CBH11541.1"/>
    </source>
</evidence>
<feature type="transmembrane region" description="Helical" evidence="1">
    <location>
        <begin position="23"/>
        <end position="44"/>
    </location>
</feature>
<dbReference type="GeneID" id="23861850"/>
<dbReference type="RefSeq" id="XP_011773826.1">
    <property type="nucleotide sequence ID" value="XM_011775524.1"/>
</dbReference>
<dbReference type="AlphaFoldDB" id="C9ZQ61"/>
<evidence type="ECO:0000313" key="3">
    <source>
        <dbReference type="Proteomes" id="UP000002316"/>
    </source>
</evidence>
<evidence type="ECO:0000256" key="1">
    <source>
        <dbReference type="SAM" id="Phobius"/>
    </source>
</evidence>
<keyword evidence="1" id="KW-0812">Transmembrane</keyword>
<dbReference type="EMBL" id="FN554969">
    <property type="protein sequence ID" value="CBH11541.1"/>
    <property type="molecule type" value="Genomic_DNA"/>
</dbReference>
<dbReference type="KEGG" id="tbg:TbgDal_VI210"/>
<gene>
    <name evidence="2" type="ORF">TbgDal_VI210</name>
</gene>
<accession>C9ZQ61</accession>
<protein>
    <submittedName>
        <fullName evidence="2">Uncharacterized protein</fullName>
    </submittedName>
</protein>